<evidence type="ECO:0000256" key="1">
    <source>
        <dbReference type="SAM" id="Phobius"/>
    </source>
</evidence>
<accession>A0A5C5XVL9</accession>
<feature type="transmembrane region" description="Helical" evidence="1">
    <location>
        <begin position="121"/>
        <end position="139"/>
    </location>
</feature>
<evidence type="ECO:0000313" key="2">
    <source>
        <dbReference type="EMBL" id="TWT67376.1"/>
    </source>
</evidence>
<dbReference type="RefSeq" id="WP_146391260.1">
    <property type="nucleotide sequence ID" value="NZ_SJPK01000004.1"/>
</dbReference>
<feature type="transmembrane region" description="Helical" evidence="1">
    <location>
        <begin position="84"/>
        <end position="101"/>
    </location>
</feature>
<feature type="transmembrane region" description="Helical" evidence="1">
    <location>
        <begin position="51"/>
        <end position="72"/>
    </location>
</feature>
<sequence>MRKPTVRYFLFATGVLAVCIAVHQIPFPPATVVYANDADPKIPPFRWHYVLSWWPVQALTLVVGVATLMHVLTSLAGLYGWRQWLAAILVPTLSFTAWHWFSVNFLGYHPGSTDEWGCIQGGLVGFTIGFAIVSWVVALPELLANARTGETEENTQP</sequence>
<protein>
    <submittedName>
        <fullName evidence="2">Uncharacterized protein</fullName>
    </submittedName>
</protein>
<keyword evidence="1" id="KW-0472">Membrane</keyword>
<dbReference type="Proteomes" id="UP000318053">
    <property type="component" value="Unassembled WGS sequence"/>
</dbReference>
<organism evidence="2 3">
    <name type="scientific">Allorhodopirellula solitaria</name>
    <dbReference type="NCBI Taxonomy" id="2527987"/>
    <lineage>
        <taxon>Bacteria</taxon>
        <taxon>Pseudomonadati</taxon>
        <taxon>Planctomycetota</taxon>
        <taxon>Planctomycetia</taxon>
        <taxon>Pirellulales</taxon>
        <taxon>Pirellulaceae</taxon>
        <taxon>Allorhodopirellula</taxon>
    </lineage>
</organism>
<gene>
    <name evidence="2" type="ORF">CA85_22260</name>
</gene>
<proteinExistence type="predicted"/>
<dbReference type="EMBL" id="SJPK01000004">
    <property type="protein sequence ID" value="TWT67376.1"/>
    <property type="molecule type" value="Genomic_DNA"/>
</dbReference>
<dbReference type="OrthoDB" id="9841312at2"/>
<keyword evidence="1" id="KW-0812">Transmembrane</keyword>
<evidence type="ECO:0000313" key="3">
    <source>
        <dbReference type="Proteomes" id="UP000318053"/>
    </source>
</evidence>
<keyword evidence="3" id="KW-1185">Reference proteome</keyword>
<name>A0A5C5XVL9_9BACT</name>
<dbReference type="AlphaFoldDB" id="A0A5C5XVL9"/>
<comment type="caution">
    <text evidence="2">The sequence shown here is derived from an EMBL/GenBank/DDBJ whole genome shotgun (WGS) entry which is preliminary data.</text>
</comment>
<reference evidence="2 3" key="1">
    <citation type="submission" date="2019-02" db="EMBL/GenBank/DDBJ databases">
        <title>Deep-cultivation of Planctomycetes and their phenomic and genomic characterization uncovers novel biology.</title>
        <authorList>
            <person name="Wiegand S."/>
            <person name="Jogler M."/>
            <person name="Boedeker C."/>
            <person name="Pinto D."/>
            <person name="Vollmers J."/>
            <person name="Rivas-Marin E."/>
            <person name="Kohn T."/>
            <person name="Peeters S.H."/>
            <person name="Heuer A."/>
            <person name="Rast P."/>
            <person name="Oberbeckmann S."/>
            <person name="Bunk B."/>
            <person name="Jeske O."/>
            <person name="Meyerdierks A."/>
            <person name="Storesund J.E."/>
            <person name="Kallscheuer N."/>
            <person name="Luecker S."/>
            <person name="Lage O.M."/>
            <person name="Pohl T."/>
            <person name="Merkel B.J."/>
            <person name="Hornburger P."/>
            <person name="Mueller R.-W."/>
            <person name="Bruemmer F."/>
            <person name="Labrenz M."/>
            <person name="Spormann A.M."/>
            <person name="Op Den Camp H."/>
            <person name="Overmann J."/>
            <person name="Amann R."/>
            <person name="Jetten M.S.M."/>
            <person name="Mascher T."/>
            <person name="Medema M.H."/>
            <person name="Devos D.P."/>
            <person name="Kaster A.-K."/>
            <person name="Ovreas L."/>
            <person name="Rohde M."/>
            <person name="Galperin M.Y."/>
            <person name="Jogler C."/>
        </authorList>
    </citation>
    <scope>NUCLEOTIDE SEQUENCE [LARGE SCALE GENOMIC DNA]</scope>
    <source>
        <strain evidence="2 3">CA85</strain>
    </source>
</reference>
<keyword evidence="1" id="KW-1133">Transmembrane helix</keyword>